<dbReference type="Proteomes" id="UP000320055">
    <property type="component" value="Unassembled WGS sequence"/>
</dbReference>
<proteinExistence type="predicted"/>
<sequence length="117" mass="13088">MLLIASRSPSHLSLPFNSLICFWRSSLTNVFSPSSTTSFLVFNPVASSASFINFSSITILVLIFGKSMCIESNFYTHYIFFGAGLDLVRSQIRNSLDVKYAHLFKFNNLLSLLCSSK</sequence>
<accession>A0A563VZB9</accession>
<name>A0A563VZB9_9CYAN</name>
<reference evidence="1 2" key="1">
    <citation type="submission" date="2019-01" db="EMBL/GenBank/DDBJ databases">
        <authorList>
            <person name="Brito A."/>
        </authorList>
    </citation>
    <scope>NUCLEOTIDE SEQUENCE [LARGE SCALE GENOMIC DNA]</scope>
    <source>
        <strain evidence="1">1</strain>
    </source>
</reference>
<organism evidence="1 2">
    <name type="scientific">Hyella patelloides LEGE 07179</name>
    <dbReference type="NCBI Taxonomy" id="945734"/>
    <lineage>
        <taxon>Bacteria</taxon>
        <taxon>Bacillati</taxon>
        <taxon>Cyanobacteriota</taxon>
        <taxon>Cyanophyceae</taxon>
        <taxon>Pleurocapsales</taxon>
        <taxon>Hyellaceae</taxon>
        <taxon>Hyella</taxon>
    </lineage>
</organism>
<evidence type="ECO:0000313" key="2">
    <source>
        <dbReference type="Proteomes" id="UP000320055"/>
    </source>
</evidence>
<gene>
    <name evidence="1" type="ORF">H1P_4950005</name>
</gene>
<evidence type="ECO:0000313" key="1">
    <source>
        <dbReference type="EMBL" id="VEP16781.1"/>
    </source>
</evidence>
<dbReference type="EMBL" id="CAACVJ010000440">
    <property type="protein sequence ID" value="VEP16781.1"/>
    <property type="molecule type" value="Genomic_DNA"/>
</dbReference>
<keyword evidence="2" id="KW-1185">Reference proteome</keyword>
<protein>
    <submittedName>
        <fullName evidence="1">Uncharacterized protein</fullName>
    </submittedName>
</protein>
<dbReference type="AlphaFoldDB" id="A0A563VZB9"/>